<sequence>MNPWLASKGASLVVYPHTFRVMHQVGILDALLPVRGKLHHHLSFTAVGYVFKEGPRYGRIEANSIA</sequence>
<dbReference type="Proteomes" id="UP000184383">
    <property type="component" value="Unassembled WGS sequence"/>
</dbReference>
<organism evidence="1 2">
    <name type="scientific">Aspergillus wentii DTO 134E9</name>
    <dbReference type="NCBI Taxonomy" id="1073089"/>
    <lineage>
        <taxon>Eukaryota</taxon>
        <taxon>Fungi</taxon>
        <taxon>Dikarya</taxon>
        <taxon>Ascomycota</taxon>
        <taxon>Pezizomycotina</taxon>
        <taxon>Eurotiomycetes</taxon>
        <taxon>Eurotiomycetidae</taxon>
        <taxon>Eurotiales</taxon>
        <taxon>Aspergillaceae</taxon>
        <taxon>Aspergillus</taxon>
        <taxon>Aspergillus subgen. Cremei</taxon>
    </lineage>
</organism>
<protein>
    <submittedName>
        <fullName evidence="1">Uncharacterized protein</fullName>
    </submittedName>
</protein>
<evidence type="ECO:0000313" key="2">
    <source>
        <dbReference type="Proteomes" id="UP000184383"/>
    </source>
</evidence>
<accession>A0A1L9R4U1</accession>
<keyword evidence="2" id="KW-1185">Reference proteome</keyword>
<name>A0A1L9R4U1_ASPWE</name>
<gene>
    <name evidence="1" type="ORF">ASPWEDRAFT_46651</name>
</gene>
<dbReference type="STRING" id="1073089.A0A1L9R4U1"/>
<reference evidence="2" key="1">
    <citation type="journal article" date="2017" name="Genome Biol.">
        <title>Comparative genomics reveals high biological diversity and specific adaptations in the industrially and medically important fungal genus Aspergillus.</title>
        <authorList>
            <person name="de Vries R.P."/>
            <person name="Riley R."/>
            <person name="Wiebenga A."/>
            <person name="Aguilar-Osorio G."/>
            <person name="Amillis S."/>
            <person name="Uchima C.A."/>
            <person name="Anderluh G."/>
            <person name="Asadollahi M."/>
            <person name="Askin M."/>
            <person name="Barry K."/>
            <person name="Battaglia E."/>
            <person name="Bayram O."/>
            <person name="Benocci T."/>
            <person name="Braus-Stromeyer S.A."/>
            <person name="Caldana C."/>
            <person name="Canovas D."/>
            <person name="Cerqueira G.C."/>
            <person name="Chen F."/>
            <person name="Chen W."/>
            <person name="Choi C."/>
            <person name="Clum A."/>
            <person name="Dos Santos R.A."/>
            <person name="Damasio A.R."/>
            <person name="Diallinas G."/>
            <person name="Emri T."/>
            <person name="Fekete E."/>
            <person name="Flipphi M."/>
            <person name="Freyberg S."/>
            <person name="Gallo A."/>
            <person name="Gournas C."/>
            <person name="Habgood R."/>
            <person name="Hainaut M."/>
            <person name="Harispe M.L."/>
            <person name="Henrissat B."/>
            <person name="Hilden K.S."/>
            <person name="Hope R."/>
            <person name="Hossain A."/>
            <person name="Karabika E."/>
            <person name="Karaffa L."/>
            <person name="Karanyi Z."/>
            <person name="Krasevec N."/>
            <person name="Kuo A."/>
            <person name="Kusch H."/>
            <person name="LaButti K."/>
            <person name="Lagendijk E.L."/>
            <person name="Lapidus A."/>
            <person name="Levasseur A."/>
            <person name="Lindquist E."/>
            <person name="Lipzen A."/>
            <person name="Logrieco A.F."/>
            <person name="MacCabe A."/>
            <person name="Maekelae M.R."/>
            <person name="Malavazi I."/>
            <person name="Melin P."/>
            <person name="Meyer V."/>
            <person name="Mielnichuk N."/>
            <person name="Miskei M."/>
            <person name="Molnar A.P."/>
            <person name="Mule G."/>
            <person name="Ngan C.Y."/>
            <person name="Orejas M."/>
            <person name="Orosz E."/>
            <person name="Ouedraogo J.P."/>
            <person name="Overkamp K.M."/>
            <person name="Park H.-S."/>
            <person name="Perrone G."/>
            <person name="Piumi F."/>
            <person name="Punt P.J."/>
            <person name="Ram A.F."/>
            <person name="Ramon A."/>
            <person name="Rauscher S."/>
            <person name="Record E."/>
            <person name="Riano-Pachon D.M."/>
            <person name="Robert V."/>
            <person name="Roehrig J."/>
            <person name="Ruller R."/>
            <person name="Salamov A."/>
            <person name="Salih N.S."/>
            <person name="Samson R.A."/>
            <person name="Sandor E."/>
            <person name="Sanguinetti M."/>
            <person name="Schuetze T."/>
            <person name="Sepcic K."/>
            <person name="Shelest E."/>
            <person name="Sherlock G."/>
            <person name="Sophianopoulou V."/>
            <person name="Squina F.M."/>
            <person name="Sun H."/>
            <person name="Susca A."/>
            <person name="Todd R.B."/>
            <person name="Tsang A."/>
            <person name="Unkles S.E."/>
            <person name="van de Wiele N."/>
            <person name="van Rossen-Uffink D."/>
            <person name="Oliveira J.V."/>
            <person name="Vesth T.C."/>
            <person name="Visser J."/>
            <person name="Yu J.-H."/>
            <person name="Zhou M."/>
            <person name="Andersen M.R."/>
            <person name="Archer D.B."/>
            <person name="Baker S.E."/>
            <person name="Benoit I."/>
            <person name="Brakhage A.A."/>
            <person name="Braus G.H."/>
            <person name="Fischer R."/>
            <person name="Frisvad J.C."/>
            <person name="Goldman G.H."/>
            <person name="Houbraken J."/>
            <person name="Oakley B."/>
            <person name="Pocsi I."/>
            <person name="Scazzocchio C."/>
            <person name="Seiboth B."/>
            <person name="vanKuyk P.A."/>
            <person name="Wortman J."/>
            <person name="Dyer P.S."/>
            <person name="Grigoriev I.V."/>
        </authorList>
    </citation>
    <scope>NUCLEOTIDE SEQUENCE [LARGE SCALE GENOMIC DNA]</scope>
    <source>
        <strain evidence="2">DTO 134E9</strain>
    </source>
</reference>
<evidence type="ECO:0000313" key="1">
    <source>
        <dbReference type="EMBL" id="OJJ29903.1"/>
    </source>
</evidence>
<dbReference type="GeneID" id="63752659"/>
<dbReference type="OrthoDB" id="2431938at2759"/>
<dbReference type="VEuPathDB" id="FungiDB:ASPWEDRAFT_46651"/>
<dbReference type="EMBL" id="KV878218">
    <property type="protein sequence ID" value="OJJ29903.1"/>
    <property type="molecule type" value="Genomic_DNA"/>
</dbReference>
<proteinExistence type="predicted"/>
<dbReference type="RefSeq" id="XP_040683580.1">
    <property type="nucleotide sequence ID" value="XM_040836811.1"/>
</dbReference>
<dbReference type="AlphaFoldDB" id="A0A1L9R4U1"/>